<comment type="caution">
    <text evidence="1">The sequence shown here is derived from an EMBL/GenBank/DDBJ whole genome shotgun (WGS) entry which is preliminary data.</text>
</comment>
<evidence type="ECO:0008006" key="3">
    <source>
        <dbReference type="Google" id="ProtNLM"/>
    </source>
</evidence>
<evidence type="ECO:0000313" key="1">
    <source>
        <dbReference type="EMBL" id="GLR20116.1"/>
    </source>
</evidence>
<keyword evidence="2" id="KW-1185">Reference proteome</keyword>
<dbReference type="InterPro" id="IPR009921">
    <property type="entry name" value="YehS-like"/>
</dbReference>
<dbReference type="AlphaFoldDB" id="A0AA37SSD4"/>
<dbReference type="Pfam" id="PF07308">
    <property type="entry name" value="DUF1456"/>
    <property type="match status" value="2"/>
</dbReference>
<proteinExistence type="predicted"/>
<evidence type="ECO:0000313" key="2">
    <source>
        <dbReference type="Proteomes" id="UP001156666"/>
    </source>
</evidence>
<gene>
    <name evidence="1" type="ORF">GCM10007940_47320</name>
</gene>
<dbReference type="Proteomes" id="UP001156666">
    <property type="component" value="Unassembled WGS sequence"/>
</dbReference>
<dbReference type="EMBL" id="BSOH01000037">
    <property type="protein sequence ID" value="GLR20116.1"/>
    <property type="molecule type" value="Genomic_DNA"/>
</dbReference>
<accession>A0AA37SSD4</accession>
<dbReference type="PANTHER" id="PTHR37805:SF1">
    <property type="entry name" value="CYTOPLASMIC PROTEIN"/>
    <property type="match status" value="1"/>
</dbReference>
<reference evidence="1" key="2">
    <citation type="submission" date="2023-01" db="EMBL/GenBank/DDBJ databases">
        <title>Draft genome sequence of Portibacter lacus strain NBRC 108769.</title>
        <authorList>
            <person name="Sun Q."/>
            <person name="Mori K."/>
        </authorList>
    </citation>
    <scope>NUCLEOTIDE SEQUENCE</scope>
    <source>
        <strain evidence="1">NBRC 108769</strain>
    </source>
</reference>
<sequence>MNNSDVLRNIRFTFDLNDDKMMKMCSFEDYNASRAEISAWLKRDEDPDFIEIPDRNLSIFLNSFIEKKRGKKEGVVMQPDKYLNNNVILRKLKIALNLKVEDMVEIFKYVGMRVSPHEISAFFRKPDQRQYRKCMDQFLRKFLHGIQIKYKGAIE</sequence>
<dbReference type="RefSeq" id="WP_235294955.1">
    <property type="nucleotide sequence ID" value="NZ_BSOH01000037.1"/>
</dbReference>
<name>A0AA37SSD4_9BACT</name>
<dbReference type="PANTHER" id="PTHR37805">
    <property type="entry name" value="CYTOPLASMIC PROTEIN-RELATED"/>
    <property type="match status" value="1"/>
</dbReference>
<organism evidence="1 2">
    <name type="scientific">Portibacter lacus</name>
    <dbReference type="NCBI Taxonomy" id="1099794"/>
    <lineage>
        <taxon>Bacteria</taxon>
        <taxon>Pseudomonadati</taxon>
        <taxon>Bacteroidota</taxon>
        <taxon>Saprospiria</taxon>
        <taxon>Saprospirales</taxon>
        <taxon>Haliscomenobacteraceae</taxon>
        <taxon>Portibacter</taxon>
    </lineage>
</organism>
<reference evidence="1" key="1">
    <citation type="journal article" date="2014" name="Int. J. Syst. Evol. Microbiol.">
        <title>Complete genome sequence of Corynebacterium casei LMG S-19264T (=DSM 44701T), isolated from a smear-ripened cheese.</title>
        <authorList>
            <consortium name="US DOE Joint Genome Institute (JGI-PGF)"/>
            <person name="Walter F."/>
            <person name="Albersmeier A."/>
            <person name="Kalinowski J."/>
            <person name="Ruckert C."/>
        </authorList>
    </citation>
    <scope>NUCLEOTIDE SEQUENCE</scope>
    <source>
        <strain evidence="1">NBRC 108769</strain>
    </source>
</reference>
<protein>
    <recommendedName>
        <fullName evidence="3">DUF1456 domain-containing protein</fullName>
    </recommendedName>
</protein>